<protein>
    <submittedName>
        <fullName evidence="1">Uncharacterized protein</fullName>
    </submittedName>
</protein>
<reference evidence="1 2" key="1">
    <citation type="journal article" date="2020" name="Viruses">
        <title>Diversity and Host Interactions Among Virulent and Temperate Baltic Sea Flavobacterium Phages.</title>
        <authorList>
            <person name="Nilsson E."/>
            <person name="Bayfield O.W."/>
            <person name="Lundin D."/>
            <person name="Antson A.A."/>
            <person name="Holmfeldt K."/>
        </authorList>
    </citation>
    <scope>NUCLEOTIDE SEQUENCE [LARGE SCALE GENOMIC DNA]</scope>
</reference>
<organism evidence="1 2">
    <name type="scientific">Flavobacterium phage vB_FspM_pippi8-1</name>
    <dbReference type="NCBI Taxonomy" id="2686244"/>
    <lineage>
        <taxon>Viruses</taxon>
        <taxon>Duplodnaviria</taxon>
        <taxon>Heunggongvirae</taxon>
        <taxon>Uroviricota</taxon>
        <taxon>Caudoviricetes</taxon>
        <taxon>Winoviridae</taxon>
        <taxon>Pippivirus</taxon>
        <taxon>Pippivirus pippi</taxon>
    </lineage>
</organism>
<evidence type="ECO:0000313" key="1">
    <source>
        <dbReference type="EMBL" id="QHB38593.1"/>
    </source>
</evidence>
<name>A0A6B9LB43_9CAUD</name>
<keyword evidence="2" id="KW-1185">Reference proteome</keyword>
<dbReference type="EMBL" id="MN812205">
    <property type="protein sequence ID" value="QHB38593.1"/>
    <property type="molecule type" value="Genomic_DNA"/>
</dbReference>
<accession>A0A6B9LB43</accession>
<gene>
    <name evidence="1" type="ORF">pippi81_gp029</name>
</gene>
<proteinExistence type="predicted"/>
<sequence length="70" mass="7924">MIKCNFKNEEIVISDGEIKLSEGVSFLEGIFETFDTAPEAGSPEIAFFEAFLQPLGFEITEEEEEPKEIY</sequence>
<evidence type="ECO:0000313" key="2">
    <source>
        <dbReference type="Proteomes" id="UP000465063"/>
    </source>
</evidence>
<dbReference type="Proteomes" id="UP000465063">
    <property type="component" value="Segment"/>
</dbReference>